<dbReference type="AlphaFoldDB" id="A0A550JBL3"/>
<proteinExistence type="predicted"/>
<organism evidence="3 4">
    <name type="scientific">Trichloromonas acetexigens</name>
    <dbReference type="NCBI Taxonomy" id="38815"/>
    <lineage>
        <taxon>Bacteria</taxon>
        <taxon>Pseudomonadati</taxon>
        <taxon>Thermodesulfobacteriota</taxon>
        <taxon>Desulfuromonadia</taxon>
        <taxon>Desulfuromonadales</taxon>
        <taxon>Trichloromonadaceae</taxon>
        <taxon>Trichloromonas</taxon>
    </lineage>
</organism>
<dbReference type="RefSeq" id="WP_092058267.1">
    <property type="nucleotide sequence ID" value="NZ_FOJJ01000039.1"/>
</dbReference>
<feature type="domain" description="Antitoxin Xre-like helix-turn-helix" evidence="2">
    <location>
        <begin position="8"/>
        <end position="71"/>
    </location>
</feature>
<dbReference type="Pfam" id="PF20432">
    <property type="entry name" value="Xre-like-HTH"/>
    <property type="match status" value="1"/>
</dbReference>
<dbReference type="Pfam" id="PF09722">
    <property type="entry name" value="Xre_MbcA_ParS_C"/>
    <property type="match status" value="1"/>
</dbReference>
<dbReference type="OrthoDB" id="565125at2"/>
<evidence type="ECO:0000259" key="1">
    <source>
        <dbReference type="Pfam" id="PF09722"/>
    </source>
</evidence>
<gene>
    <name evidence="3" type="ORF">FL622_11110</name>
</gene>
<dbReference type="GO" id="GO:0003677">
    <property type="term" value="F:DNA binding"/>
    <property type="evidence" value="ECO:0007669"/>
    <property type="project" value="InterPro"/>
</dbReference>
<reference evidence="3 4" key="1">
    <citation type="submission" date="2019-07" db="EMBL/GenBank/DDBJ databases">
        <title>Insights of Desulfuromonas acetexigens electromicrobiology.</title>
        <authorList>
            <person name="Katuri K."/>
            <person name="Sapireddy V."/>
            <person name="Shaw D.R."/>
            <person name="Saikaly P."/>
        </authorList>
    </citation>
    <scope>NUCLEOTIDE SEQUENCE [LARGE SCALE GENOMIC DNA]</scope>
    <source>
        <strain evidence="3 4">2873</strain>
    </source>
</reference>
<protein>
    <submittedName>
        <fullName evidence="3">DUF2384 domain-containing protein</fullName>
    </submittedName>
</protein>
<dbReference type="Proteomes" id="UP000317155">
    <property type="component" value="Unassembled WGS sequence"/>
</dbReference>
<evidence type="ECO:0000313" key="4">
    <source>
        <dbReference type="Proteomes" id="UP000317155"/>
    </source>
</evidence>
<evidence type="ECO:0000313" key="3">
    <source>
        <dbReference type="EMBL" id="TRO80629.1"/>
    </source>
</evidence>
<comment type="caution">
    <text evidence="3">The sequence shown here is derived from an EMBL/GenBank/DDBJ whole genome shotgun (WGS) entry which is preliminary data.</text>
</comment>
<dbReference type="InterPro" id="IPR046847">
    <property type="entry name" value="Xre-like_HTH"/>
</dbReference>
<name>A0A550JBL3_9BACT</name>
<feature type="domain" description="Antitoxin Xre/MbcA/ParS-like toxin-binding" evidence="1">
    <location>
        <begin position="75"/>
        <end position="125"/>
    </location>
</feature>
<sequence>MLSNAQPQDAADRRQVLSKAVIGAAAYLEISKVKLARILGVSPATVSRLYGDFYSLSPEKKEWEFAVLLVRLFRSLDAIVGGAAAHARTWLKSENRAFAGAKPIDLIDTTEGLVRVVTYLDACRGHV</sequence>
<keyword evidence="4" id="KW-1185">Reference proteome</keyword>
<evidence type="ECO:0000259" key="2">
    <source>
        <dbReference type="Pfam" id="PF20432"/>
    </source>
</evidence>
<dbReference type="InterPro" id="IPR024467">
    <property type="entry name" value="Xre/MbcA/ParS-like_toxin-bd"/>
</dbReference>
<accession>A0A550JBL3</accession>
<dbReference type="EMBL" id="VJVV01000007">
    <property type="protein sequence ID" value="TRO80629.1"/>
    <property type="molecule type" value="Genomic_DNA"/>
</dbReference>